<evidence type="ECO:0000256" key="2">
    <source>
        <dbReference type="ARBA" id="ARBA00004245"/>
    </source>
</evidence>
<dbReference type="GO" id="GO:0031267">
    <property type="term" value="F:small GTPase binding"/>
    <property type="evidence" value="ECO:0007669"/>
    <property type="project" value="InterPro"/>
</dbReference>
<keyword evidence="6" id="KW-0133">Cell shape</keyword>
<organism evidence="13 14">
    <name type="scientific">Columba livia</name>
    <name type="common">Rock dove</name>
    <dbReference type="NCBI Taxonomy" id="8932"/>
    <lineage>
        <taxon>Eukaryota</taxon>
        <taxon>Metazoa</taxon>
        <taxon>Chordata</taxon>
        <taxon>Craniata</taxon>
        <taxon>Vertebrata</taxon>
        <taxon>Euteleostomi</taxon>
        <taxon>Archelosauria</taxon>
        <taxon>Archosauria</taxon>
        <taxon>Dinosauria</taxon>
        <taxon>Saurischia</taxon>
        <taxon>Theropoda</taxon>
        <taxon>Coelurosauria</taxon>
        <taxon>Aves</taxon>
        <taxon>Neognathae</taxon>
        <taxon>Neoaves</taxon>
        <taxon>Columbimorphae</taxon>
        <taxon>Columbiformes</taxon>
        <taxon>Columbidae</taxon>
        <taxon>Columba</taxon>
    </lineage>
</organism>
<feature type="domain" description="CRIB" evidence="12">
    <location>
        <begin position="93"/>
        <end position="106"/>
    </location>
</feature>
<dbReference type="STRING" id="8932.A0A2I0LLH4"/>
<comment type="caution">
    <text evidence="13">The sequence shown here is derived from an EMBL/GenBank/DDBJ whole genome shotgun (WGS) entry which is preliminary data.</text>
</comment>
<feature type="compositionally biased region" description="Polar residues" evidence="11">
    <location>
        <begin position="267"/>
        <end position="283"/>
    </location>
</feature>
<name>A0A2I0LLH4_COLLI</name>
<dbReference type="InParanoid" id="A0A2I0LLH4"/>
<evidence type="ECO:0000256" key="7">
    <source>
        <dbReference type="ARBA" id="ARBA00023136"/>
    </source>
</evidence>
<feature type="region of interest" description="Disordered" evidence="11">
    <location>
        <begin position="1"/>
        <end position="41"/>
    </location>
</feature>
<feature type="compositionally biased region" description="Polar residues" evidence="11">
    <location>
        <begin position="16"/>
        <end position="34"/>
    </location>
</feature>
<accession>A0A2I0LLH4</accession>
<dbReference type="GO" id="GO:0008360">
    <property type="term" value="P:regulation of cell shape"/>
    <property type="evidence" value="ECO:0007669"/>
    <property type="project" value="UniProtKB-KW"/>
</dbReference>
<keyword evidence="9" id="KW-0206">Cytoskeleton</keyword>
<dbReference type="Gene3D" id="3.90.810.10">
    <property type="entry name" value="CRIB domain"/>
    <property type="match status" value="1"/>
</dbReference>
<evidence type="ECO:0000256" key="10">
    <source>
        <dbReference type="ARBA" id="ARBA00023288"/>
    </source>
</evidence>
<keyword evidence="7" id="KW-0472">Membrane</keyword>
<evidence type="ECO:0000313" key="14">
    <source>
        <dbReference type="Proteomes" id="UP000053872"/>
    </source>
</evidence>
<evidence type="ECO:0000256" key="1">
    <source>
        <dbReference type="ARBA" id="ARBA00004193"/>
    </source>
</evidence>
<proteinExistence type="inferred from homology"/>
<evidence type="ECO:0000313" key="13">
    <source>
        <dbReference type="EMBL" id="PKK18282.1"/>
    </source>
</evidence>
<dbReference type="PANTHER" id="PTHR13502:SF3">
    <property type="entry name" value="CDC42 SMALL EFFECTOR PROTEIN 1"/>
    <property type="match status" value="1"/>
</dbReference>
<evidence type="ECO:0000259" key="12">
    <source>
        <dbReference type="PROSITE" id="PS50108"/>
    </source>
</evidence>
<dbReference type="InterPro" id="IPR000095">
    <property type="entry name" value="CRIB_dom"/>
</dbReference>
<comment type="similarity">
    <text evidence="3">Belongs to the CDC42SE/SPEC family.</text>
</comment>
<protein>
    <submittedName>
        <fullName evidence="13">CDC42 small effector 1</fullName>
    </submittedName>
</protein>
<keyword evidence="14" id="KW-1185">Reference proteome</keyword>
<dbReference type="GO" id="GO:0035023">
    <property type="term" value="P:regulation of Rho protein signal transduction"/>
    <property type="evidence" value="ECO:0007669"/>
    <property type="project" value="InterPro"/>
</dbReference>
<evidence type="ECO:0000256" key="9">
    <source>
        <dbReference type="ARBA" id="ARBA00023212"/>
    </source>
</evidence>
<dbReference type="InterPro" id="IPR039056">
    <property type="entry name" value="SPEC"/>
</dbReference>
<dbReference type="AlphaFoldDB" id="A0A2I0LLH4"/>
<evidence type="ECO:0000256" key="11">
    <source>
        <dbReference type="SAM" id="MobiDB-lite"/>
    </source>
</evidence>
<dbReference type="Proteomes" id="UP000053872">
    <property type="component" value="Unassembled WGS sequence"/>
</dbReference>
<comment type="subcellular location">
    <subcellularLocation>
        <location evidence="1">Cell membrane</location>
        <topology evidence="1">Lipid-anchor</topology>
    </subcellularLocation>
    <subcellularLocation>
        <location evidence="2">Cytoplasm</location>
        <location evidence="2">Cytoskeleton</location>
    </subcellularLocation>
</comment>
<dbReference type="InterPro" id="IPR036936">
    <property type="entry name" value="CRIB_dom_sf"/>
</dbReference>
<keyword evidence="8" id="KW-0564">Palmitate</keyword>
<evidence type="ECO:0000256" key="8">
    <source>
        <dbReference type="ARBA" id="ARBA00023139"/>
    </source>
</evidence>
<keyword evidence="5" id="KW-0963">Cytoplasm</keyword>
<keyword evidence="4" id="KW-1003">Cell membrane</keyword>
<keyword evidence="10" id="KW-0449">Lipoprotein</keyword>
<evidence type="ECO:0000256" key="5">
    <source>
        <dbReference type="ARBA" id="ARBA00022490"/>
    </source>
</evidence>
<evidence type="ECO:0000256" key="3">
    <source>
        <dbReference type="ARBA" id="ARBA00005720"/>
    </source>
</evidence>
<evidence type="ECO:0000256" key="6">
    <source>
        <dbReference type="ARBA" id="ARBA00022960"/>
    </source>
</evidence>
<gene>
    <name evidence="13" type="primary">CDC42SE1</name>
    <name evidence="13" type="ORF">A306_00013896</name>
</gene>
<dbReference type="PROSITE" id="PS50108">
    <property type="entry name" value="CRIB"/>
    <property type="match status" value="1"/>
</dbReference>
<dbReference type="EMBL" id="AKCR02000215">
    <property type="protein sequence ID" value="PKK18282.1"/>
    <property type="molecule type" value="Genomic_DNA"/>
</dbReference>
<sequence length="308" mass="33004">IWGVRTLDISPPLPTRSASPRSIPTGSATPTRSPTRPHGVTPCGGLCTGAAPRLGAKLDATANMSDFWHKLGCCVVEKPQPKKRRRRIDRSMIGEPMNFVHLTHIGSGDMAAGEDLPMPKLELPDPPTGGEADLECFNPAAISAEPSSPGSRWLLAVSPRQIPPSWGHRVGDNSPRLAHDQDLSHKDAAALPEPPGTAEMCQILPVFPHFHAGISRGAPAPRFPCGIPARPVPLLRLLWCPPGKAQKSKTGTKPQRFSAKPGLNRDASASHQQQLSAETTTEPTVLPAGVSTPGKPPPFFFFRIYIVF</sequence>
<dbReference type="GO" id="GO:0005886">
    <property type="term" value="C:plasma membrane"/>
    <property type="evidence" value="ECO:0007669"/>
    <property type="project" value="UniProtKB-SubCell"/>
</dbReference>
<dbReference type="GO" id="GO:0005856">
    <property type="term" value="C:cytoskeleton"/>
    <property type="evidence" value="ECO:0007669"/>
    <property type="project" value="UniProtKB-SubCell"/>
</dbReference>
<reference evidence="13 14" key="1">
    <citation type="journal article" date="2013" name="Science">
        <title>Genomic diversity and evolution of the head crest in the rock pigeon.</title>
        <authorList>
            <person name="Shapiro M.D."/>
            <person name="Kronenberg Z."/>
            <person name="Li C."/>
            <person name="Domyan E.T."/>
            <person name="Pan H."/>
            <person name="Campbell M."/>
            <person name="Tan H."/>
            <person name="Huff C.D."/>
            <person name="Hu H."/>
            <person name="Vickrey A.I."/>
            <person name="Nielsen S.C."/>
            <person name="Stringham S.A."/>
            <person name="Hu H."/>
            <person name="Willerslev E."/>
            <person name="Gilbert M.T."/>
            <person name="Yandell M."/>
            <person name="Zhang G."/>
            <person name="Wang J."/>
        </authorList>
    </citation>
    <scope>NUCLEOTIDE SEQUENCE [LARGE SCALE GENOMIC DNA]</scope>
    <source>
        <tissue evidence="13">Blood</tissue>
    </source>
</reference>
<feature type="non-terminal residue" evidence="13">
    <location>
        <position position="1"/>
    </location>
</feature>
<evidence type="ECO:0000256" key="4">
    <source>
        <dbReference type="ARBA" id="ARBA00022475"/>
    </source>
</evidence>
<dbReference type="PANTHER" id="PTHR13502">
    <property type="entry name" value="CDC42 SMALL EFFECTOR PROTEIN HOMOLOG"/>
    <property type="match status" value="1"/>
</dbReference>
<feature type="region of interest" description="Disordered" evidence="11">
    <location>
        <begin position="244"/>
        <end position="290"/>
    </location>
</feature>